<proteinExistence type="predicted"/>
<evidence type="ECO:0000256" key="2">
    <source>
        <dbReference type="ARBA" id="ARBA00023002"/>
    </source>
</evidence>
<dbReference type="InterPro" id="IPR045000">
    <property type="entry name" value="TR"/>
</dbReference>
<evidence type="ECO:0000313" key="4">
    <source>
        <dbReference type="Proteomes" id="UP001237642"/>
    </source>
</evidence>
<keyword evidence="2" id="KW-0560">Oxidoreductase</keyword>
<dbReference type="SUPFAM" id="SSF51735">
    <property type="entry name" value="NAD(P)-binding Rossmann-fold domains"/>
    <property type="match status" value="1"/>
</dbReference>
<keyword evidence="1" id="KW-0521">NADP</keyword>
<reference evidence="3" key="1">
    <citation type="submission" date="2023-02" db="EMBL/GenBank/DDBJ databases">
        <title>Genome of toxic invasive species Heracleum sosnowskyi carries increased number of genes despite the absence of recent whole-genome duplications.</title>
        <authorList>
            <person name="Schelkunov M."/>
            <person name="Shtratnikova V."/>
            <person name="Makarenko M."/>
            <person name="Klepikova A."/>
            <person name="Omelchenko D."/>
            <person name="Novikova G."/>
            <person name="Obukhova E."/>
            <person name="Bogdanov V."/>
            <person name="Penin A."/>
            <person name="Logacheva M."/>
        </authorList>
    </citation>
    <scope>NUCLEOTIDE SEQUENCE</scope>
    <source>
        <strain evidence="3">Hsosn_3</strain>
        <tissue evidence="3">Leaf</tissue>
    </source>
</reference>
<dbReference type="InterPro" id="IPR036291">
    <property type="entry name" value="NAD(P)-bd_dom_sf"/>
</dbReference>
<evidence type="ECO:0000256" key="1">
    <source>
        <dbReference type="ARBA" id="ARBA00022857"/>
    </source>
</evidence>
<gene>
    <name evidence="3" type="ORF">POM88_000228</name>
</gene>
<evidence type="ECO:0000313" key="3">
    <source>
        <dbReference type="EMBL" id="KAK1400623.1"/>
    </source>
</evidence>
<name>A0AAD8NAP1_9APIA</name>
<dbReference type="PANTHER" id="PTHR42898">
    <property type="entry name" value="TROPINONE REDUCTASE"/>
    <property type="match status" value="1"/>
</dbReference>
<dbReference type="Proteomes" id="UP001237642">
    <property type="component" value="Unassembled WGS sequence"/>
</dbReference>
<dbReference type="PANTHER" id="PTHR42898:SF79">
    <property type="entry name" value="NAD(P)-BINDING ROSSMANN-FOLD PROTEIN"/>
    <property type="match status" value="1"/>
</dbReference>
<protein>
    <submittedName>
        <fullName evidence="3">Tropinone reductase</fullName>
    </submittedName>
</protein>
<dbReference type="Pfam" id="PF00106">
    <property type="entry name" value="adh_short"/>
    <property type="match status" value="1"/>
</dbReference>
<dbReference type="InterPro" id="IPR002347">
    <property type="entry name" value="SDR_fam"/>
</dbReference>
<comment type="caution">
    <text evidence="3">The sequence shown here is derived from an EMBL/GenBank/DDBJ whole genome shotgun (WGS) entry which is preliminary data.</text>
</comment>
<organism evidence="3 4">
    <name type="scientific">Heracleum sosnowskyi</name>
    <dbReference type="NCBI Taxonomy" id="360622"/>
    <lineage>
        <taxon>Eukaryota</taxon>
        <taxon>Viridiplantae</taxon>
        <taxon>Streptophyta</taxon>
        <taxon>Embryophyta</taxon>
        <taxon>Tracheophyta</taxon>
        <taxon>Spermatophyta</taxon>
        <taxon>Magnoliopsida</taxon>
        <taxon>eudicotyledons</taxon>
        <taxon>Gunneridae</taxon>
        <taxon>Pentapetalae</taxon>
        <taxon>asterids</taxon>
        <taxon>campanulids</taxon>
        <taxon>Apiales</taxon>
        <taxon>Apiaceae</taxon>
        <taxon>Apioideae</taxon>
        <taxon>apioid superclade</taxon>
        <taxon>Tordylieae</taxon>
        <taxon>Tordyliinae</taxon>
        <taxon>Heracleum</taxon>
    </lineage>
</organism>
<dbReference type="Gene3D" id="3.40.50.720">
    <property type="entry name" value="NAD(P)-binding Rossmann-like Domain"/>
    <property type="match status" value="1"/>
</dbReference>
<accession>A0AAD8NAP1</accession>
<sequence length="146" mass="15968">MATTTIGIGGDKRWSLVGTTALITGGTRGIGVGIVEELAGFGASIYTCWRSQKDLDQRLQEWKSKGYVVSGSVCDLQSPSQRDQLMKSVASEFCGNLNILVNNAGTIVVKETTEFTAQDFSSITKSIRNWEHCVHFFSSWCCSFPD</sequence>
<keyword evidence="4" id="KW-1185">Reference proteome</keyword>
<dbReference type="PRINTS" id="PR00081">
    <property type="entry name" value="GDHRDH"/>
</dbReference>
<dbReference type="EMBL" id="JAUIZM010000001">
    <property type="protein sequence ID" value="KAK1400623.1"/>
    <property type="molecule type" value="Genomic_DNA"/>
</dbReference>
<dbReference type="AlphaFoldDB" id="A0AAD8NAP1"/>
<reference evidence="3" key="2">
    <citation type="submission" date="2023-05" db="EMBL/GenBank/DDBJ databases">
        <authorList>
            <person name="Schelkunov M.I."/>
        </authorList>
    </citation>
    <scope>NUCLEOTIDE SEQUENCE</scope>
    <source>
        <strain evidence="3">Hsosn_3</strain>
        <tissue evidence="3">Leaf</tissue>
    </source>
</reference>
<dbReference type="GO" id="GO:0016491">
    <property type="term" value="F:oxidoreductase activity"/>
    <property type="evidence" value="ECO:0007669"/>
    <property type="project" value="UniProtKB-KW"/>
</dbReference>